<dbReference type="OrthoDB" id="5579731at2759"/>
<protein>
    <submittedName>
        <fullName evidence="2">Uncharacterized protein</fullName>
    </submittedName>
</protein>
<dbReference type="Proteomes" id="UP000775547">
    <property type="component" value="Unassembled WGS sequence"/>
</dbReference>
<name>A0A9P7KDK4_9AGAR</name>
<feature type="compositionally biased region" description="Basic and acidic residues" evidence="1">
    <location>
        <begin position="91"/>
        <end position="106"/>
    </location>
</feature>
<comment type="caution">
    <text evidence="2">The sequence shown here is derived from an EMBL/GenBank/DDBJ whole genome shotgun (WGS) entry which is preliminary data.</text>
</comment>
<reference evidence="2" key="2">
    <citation type="submission" date="2021-10" db="EMBL/GenBank/DDBJ databases">
        <title>Phylogenomics reveals ancestral predisposition of the termite-cultivated fungus Termitomyces towards a domesticated lifestyle.</title>
        <authorList>
            <person name="Auxier B."/>
            <person name="Grum-Grzhimaylo A."/>
            <person name="Cardenas M.E."/>
            <person name="Lodge J.D."/>
            <person name="Laessoe T."/>
            <person name="Pedersen O."/>
            <person name="Smith M.E."/>
            <person name="Kuyper T.W."/>
            <person name="Franco-Molano E.A."/>
            <person name="Baroni T.J."/>
            <person name="Aanen D.K."/>
        </authorList>
    </citation>
    <scope>NUCLEOTIDE SEQUENCE</scope>
    <source>
        <strain evidence="2">AP01</strain>
        <tissue evidence="2">Mycelium</tissue>
    </source>
</reference>
<gene>
    <name evidence="2" type="ORF">DXG03_007405</name>
</gene>
<organism evidence="2 3">
    <name type="scientific">Asterophora parasitica</name>
    <dbReference type="NCBI Taxonomy" id="117018"/>
    <lineage>
        <taxon>Eukaryota</taxon>
        <taxon>Fungi</taxon>
        <taxon>Dikarya</taxon>
        <taxon>Basidiomycota</taxon>
        <taxon>Agaricomycotina</taxon>
        <taxon>Agaricomycetes</taxon>
        <taxon>Agaricomycetidae</taxon>
        <taxon>Agaricales</taxon>
        <taxon>Tricholomatineae</taxon>
        <taxon>Lyophyllaceae</taxon>
        <taxon>Asterophora</taxon>
    </lineage>
</organism>
<keyword evidence="3" id="KW-1185">Reference proteome</keyword>
<dbReference type="AlphaFoldDB" id="A0A9P7KDK4"/>
<evidence type="ECO:0000313" key="3">
    <source>
        <dbReference type="Proteomes" id="UP000775547"/>
    </source>
</evidence>
<sequence length="220" mass="23127">MTTLRTRVEEIAQRSYSSNPKLSFMSQEQAYQELMQEMERFPVVDRVASEVQLLSDTSFTENIHNAVLNILAESKGQAPLDRPPKGSLTPRFDRPCIDGDPDEHASGKTGTATLPSATLTVSHPSDSTAIPGPSVLVTPAPQSPSFNRTTLPPITTVEESPVVGALEGGLETSHTTQADVISAAAAAPSPGVSGPPIFTTSVTDVDMVDGSQPDGDAKAS</sequence>
<dbReference type="EMBL" id="JABCKV010000054">
    <property type="protein sequence ID" value="KAG5644940.1"/>
    <property type="molecule type" value="Genomic_DNA"/>
</dbReference>
<reference evidence="2" key="1">
    <citation type="submission" date="2020-07" db="EMBL/GenBank/DDBJ databases">
        <authorList>
            <person name="Nieuwenhuis M."/>
            <person name="Van De Peppel L.J.J."/>
        </authorList>
    </citation>
    <scope>NUCLEOTIDE SEQUENCE</scope>
    <source>
        <strain evidence="2">AP01</strain>
        <tissue evidence="2">Mycelium</tissue>
    </source>
</reference>
<feature type="region of interest" description="Disordered" evidence="1">
    <location>
        <begin position="77"/>
        <end position="114"/>
    </location>
</feature>
<evidence type="ECO:0000256" key="1">
    <source>
        <dbReference type="SAM" id="MobiDB-lite"/>
    </source>
</evidence>
<accession>A0A9P7KDK4</accession>
<proteinExistence type="predicted"/>
<evidence type="ECO:0000313" key="2">
    <source>
        <dbReference type="EMBL" id="KAG5644940.1"/>
    </source>
</evidence>